<keyword evidence="2 7" id="KW-0812">Transmembrane</keyword>
<comment type="similarity">
    <text evidence="5">Belongs to the PDZK1-interacting protein 1/SMIM24 family.</text>
</comment>
<dbReference type="PANTHER" id="PTHR15296">
    <property type="entry name" value="MEMBRANE-ASSOCIATED PROTEIN MAP17"/>
    <property type="match status" value="1"/>
</dbReference>
<evidence type="ECO:0000256" key="8">
    <source>
        <dbReference type="SAM" id="SignalP"/>
    </source>
</evidence>
<accession>A0ABM0RTQ8</accession>
<dbReference type="InterPro" id="IPR031627">
    <property type="entry name" value="PDZK1IP1/SMIM24"/>
</dbReference>
<sequence>METLGTLLVLGALLLSPAEAQEATKRRWKPWLVGLTAVVVFLFIVYVLMLANRIWCSKARAKDEEEADLRMETNPYQDVDLSEGDRGEEKERREREGKKEKKAKKEGGGNVGDKEDRRHHEPVKNTAL</sequence>
<feature type="signal peptide" evidence="8">
    <location>
        <begin position="1"/>
        <end position="20"/>
    </location>
</feature>
<evidence type="ECO:0000313" key="9">
    <source>
        <dbReference type="Proteomes" id="UP000694923"/>
    </source>
</evidence>
<feature type="compositionally biased region" description="Basic and acidic residues" evidence="6">
    <location>
        <begin position="83"/>
        <end position="128"/>
    </location>
</feature>
<evidence type="ECO:0000256" key="4">
    <source>
        <dbReference type="ARBA" id="ARBA00023136"/>
    </source>
</evidence>
<keyword evidence="4 7" id="KW-0472">Membrane</keyword>
<dbReference type="GeneID" id="103601374"/>
<gene>
    <name evidence="10" type="primary">SMIM24</name>
</gene>
<comment type="subcellular location">
    <subcellularLocation>
        <location evidence="1">Membrane</location>
        <topology evidence="1">Single-pass membrane protein</topology>
    </subcellularLocation>
</comment>
<feature type="transmembrane region" description="Helical" evidence="7">
    <location>
        <begin position="30"/>
        <end position="51"/>
    </location>
</feature>
<feature type="chain" id="PRO_5045431792" evidence="8">
    <location>
        <begin position="21"/>
        <end position="128"/>
    </location>
</feature>
<proteinExistence type="inferred from homology"/>
<name>A0ABM0RTQ8_GALVR</name>
<keyword evidence="3 7" id="KW-1133">Transmembrane helix</keyword>
<feature type="region of interest" description="Disordered" evidence="6">
    <location>
        <begin position="63"/>
        <end position="128"/>
    </location>
</feature>
<evidence type="ECO:0000256" key="6">
    <source>
        <dbReference type="SAM" id="MobiDB-lite"/>
    </source>
</evidence>
<dbReference type="Proteomes" id="UP000694923">
    <property type="component" value="Unplaced"/>
</dbReference>
<dbReference type="Pfam" id="PF15807">
    <property type="entry name" value="MAP17"/>
    <property type="match status" value="1"/>
</dbReference>
<dbReference type="PANTHER" id="PTHR15296:SF2">
    <property type="entry name" value="SMALL INTEGRAL MEMBRANE PROTEIN 24"/>
    <property type="match status" value="1"/>
</dbReference>
<keyword evidence="8" id="KW-0732">Signal</keyword>
<evidence type="ECO:0000256" key="1">
    <source>
        <dbReference type="ARBA" id="ARBA00004167"/>
    </source>
</evidence>
<evidence type="ECO:0000256" key="7">
    <source>
        <dbReference type="SAM" id="Phobius"/>
    </source>
</evidence>
<dbReference type="RefSeq" id="XP_008583999.1">
    <property type="nucleotide sequence ID" value="XM_008585777.1"/>
</dbReference>
<protein>
    <submittedName>
        <fullName evidence="10">Small integral membrane protein 24</fullName>
    </submittedName>
</protein>
<evidence type="ECO:0000256" key="2">
    <source>
        <dbReference type="ARBA" id="ARBA00022692"/>
    </source>
</evidence>
<evidence type="ECO:0000313" key="10">
    <source>
        <dbReference type="RefSeq" id="XP_008583999.1"/>
    </source>
</evidence>
<keyword evidence="9" id="KW-1185">Reference proteome</keyword>
<evidence type="ECO:0000256" key="5">
    <source>
        <dbReference type="ARBA" id="ARBA00049650"/>
    </source>
</evidence>
<reference evidence="10" key="1">
    <citation type="submission" date="2025-08" db="UniProtKB">
        <authorList>
            <consortium name="RefSeq"/>
        </authorList>
    </citation>
    <scope>IDENTIFICATION</scope>
</reference>
<organism evidence="9 10">
    <name type="scientific">Galeopterus variegatus</name>
    <name type="common">Malayan flying lemur</name>
    <name type="synonym">Cynocephalus variegatus</name>
    <dbReference type="NCBI Taxonomy" id="482537"/>
    <lineage>
        <taxon>Eukaryota</taxon>
        <taxon>Metazoa</taxon>
        <taxon>Chordata</taxon>
        <taxon>Craniata</taxon>
        <taxon>Vertebrata</taxon>
        <taxon>Euteleostomi</taxon>
        <taxon>Mammalia</taxon>
        <taxon>Eutheria</taxon>
        <taxon>Euarchontoglires</taxon>
        <taxon>Dermoptera</taxon>
        <taxon>Cynocephalidae</taxon>
        <taxon>Galeopterus</taxon>
    </lineage>
</organism>
<evidence type="ECO:0000256" key="3">
    <source>
        <dbReference type="ARBA" id="ARBA00022989"/>
    </source>
</evidence>